<evidence type="ECO:0000313" key="2">
    <source>
        <dbReference type="Proteomes" id="UP001430953"/>
    </source>
</evidence>
<gene>
    <name evidence="1" type="ORF">PUN28_011115</name>
</gene>
<name>A0AAW2FLR8_9HYME</name>
<reference evidence="1 2" key="1">
    <citation type="submission" date="2023-03" db="EMBL/GenBank/DDBJ databases">
        <title>High recombination rates correlate with genetic variation in Cardiocondyla obscurior ants.</title>
        <authorList>
            <person name="Errbii M."/>
        </authorList>
    </citation>
    <scope>NUCLEOTIDE SEQUENCE [LARGE SCALE GENOMIC DNA]</scope>
    <source>
        <strain evidence="1">Alpha-2009</strain>
        <tissue evidence="1">Whole body</tissue>
    </source>
</reference>
<accession>A0AAW2FLR8</accession>
<comment type="caution">
    <text evidence="1">The sequence shown here is derived from an EMBL/GenBank/DDBJ whole genome shotgun (WGS) entry which is preliminary data.</text>
</comment>
<keyword evidence="2" id="KW-1185">Reference proteome</keyword>
<protein>
    <submittedName>
        <fullName evidence="1">Uncharacterized protein</fullName>
    </submittedName>
</protein>
<organism evidence="1 2">
    <name type="scientific">Cardiocondyla obscurior</name>
    <dbReference type="NCBI Taxonomy" id="286306"/>
    <lineage>
        <taxon>Eukaryota</taxon>
        <taxon>Metazoa</taxon>
        <taxon>Ecdysozoa</taxon>
        <taxon>Arthropoda</taxon>
        <taxon>Hexapoda</taxon>
        <taxon>Insecta</taxon>
        <taxon>Pterygota</taxon>
        <taxon>Neoptera</taxon>
        <taxon>Endopterygota</taxon>
        <taxon>Hymenoptera</taxon>
        <taxon>Apocrita</taxon>
        <taxon>Aculeata</taxon>
        <taxon>Formicoidea</taxon>
        <taxon>Formicidae</taxon>
        <taxon>Myrmicinae</taxon>
        <taxon>Cardiocondyla</taxon>
    </lineage>
</organism>
<dbReference type="Proteomes" id="UP001430953">
    <property type="component" value="Unassembled WGS sequence"/>
</dbReference>
<sequence>MKSSKLIVYSLQLNYLQQFESLYFRPAKGFVPTNNRKFQEIFIPIKRFQNNFSEQRSTVHTVIRALS</sequence>
<proteinExistence type="predicted"/>
<dbReference type="EMBL" id="JADYXP020000010">
    <property type="protein sequence ID" value="KAL0116035.1"/>
    <property type="molecule type" value="Genomic_DNA"/>
</dbReference>
<evidence type="ECO:0000313" key="1">
    <source>
        <dbReference type="EMBL" id="KAL0116035.1"/>
    </source>
</evidence>
<dbReference type="AlphaFoldDB" id="A0AAW2FLR8"/>